<evidence type="ECO:0000256" key="1">
    <source>
        <dbReference type="SAM" id="MobiDB-lite"/>
    </source>
</evidence>
<feature type="compositionally biased region" description="Polar residues" evidence="1">
    <location>
        <begin position="712"/>
        <end position="721"/>
    </location>
</feature>
<reference evidence="2" key="1">
    <citation type="journal article" date="2012" name="Proc. Natl. Acad. Sci. U.S.A.">
        <title>Antigenic diversity is generated by distinct evolutionary mechanisms in African trypanosome species.</title>
        <authorList>
            <person name="Jackson A.P."/>
            <person name="Berry A."/>
            <person name="Aslett M."/>
            <person name="Allison H.C."/>
            <person name="Burton P."/>
            <person name="Vavrova-Anderson J."/>
            <person name="Brown R."/>
            <person name="Browne H."/>
            <person name="Corton N."/>
            <person name="Hauser H."/>
            <person name="Gamble J."/>
            <person name="Gilderthorp R."/>
            <person name="Marcello L."/>
            <person name="McQuillan J."/>
            <person name="Otto T.D."/>
            <person name="Quail M.A."/>
            <person name="Sanders M.J."/>
            <person name="van Tonder A."/>
            <person name="Ginger M.L."/>
            <person name="Field M.C."/>
            <person name="Barry J.D."/>
            <person name="Hertz-Fowler C."/>
            <person name="Berriman M."/>
        </authorList>
    </citation>
    <scope>NUCLEOTIDE SEQUENCE</scope>
    <source>
        <strain evidence="2">Y486</strain>
    </source>
</reference>
<feature type="region of interest" description="Disordered" evidence="1">
    <location>
        <begin position="86"/>
        <end position="187"/>
    </location>
</feature>
<dbReference type="PANTHER" id="PTHR36812">
    <property type="entry name" value="NEUROFILAMENT TRIPLET M PROTEIN-LIKE PROTEIN"/>
    <property type="match status" value="1"/>
</dbReference>
<feature type="compositionally biased region" description="Basic and acidic residues" evidence="1">
    <location>
        <begin position="94"/>
        <end position="103"/>
    </location>
</feature>
<gene>
    <name evidence="2" type="ORF">TVY486_1015140</name>
</gene>
<sequence length="1672" mass="189082">MAGLVSDNISVASIRTHGYTSERDTCVFCGKRAVPLPTDPLAPVFAFFSLVDCRHYACQPCALVHCDNAGRYICCPSCHAVSRLAQTGRRRRDRREPRTHIDDGVSSSSRKSLVVSKAQKPLRSALARSDRRRRTNSVQFSSDLTTTSRSSDHASGSNYNDGPECSSPLTRDAVEKLPADPTYSQRKRRKELIEGTVTTISEEERVSVNLYNIKGVIKRRRLRKVDDRAHSVPLPLTEHRYLPPPVPFHPPPPLIIHTVEEEEEAAENETLVASFQEIAEEIEQTIRATLEKEVDERKTIGIAEEYRRKGIASREAQEKGKMALELALKDDTQSTDVACQVVDVSESPVSDLSEEELAKSLVGRTAHERQWLGQSANDSWSAIAQNHVEGTGKATSVIIETVVEANSNYNSDQWMTDLWQNGTSKAKVELGVSQSNGNMSIENEDVLRDTRLEGTNDTVPTVLKKENTQILEYNRQAEQHDGAKIAADMHKLDQGLCQAVENSVIIKEMDGRSSIEQLQSQAFGLISHAYCVAVQSSIERHQLSNGVLTELESEERANRTLVQQRVLSSLAQIHLQCKQKVKNETEQISLNTQPHIVADENKTRQEQKQNEVIQQQEGRWTLMNNKTHEDQELWFRVVNTSVIQDVRAKKDNKNQQTFERNMNKEQIKLQKTNNEKRNESEATDNKHMSKEIAQQSEKEIRNEIKQEKTDLQQHSGNNNNEIAKEEQISEEKRKEKQQNQEKESKKEENEPTKRNTNNTIEKEEKQKININTKQQEEAAAIRAAIDAARRDVEELARDEKHERYTIHEDEREARRHILQRRAEVAHECGCAPAAAAQRGSIFFSDCSLNSFFNFINAVVFDVFSFFDSCRSSFFSCVVSTNFSFGGETYLCPLISDVSVVDVGYDVVDAASVFSNSLCSVPDPYCSQILTGSAMYDFKPVQNVALPHGASGYDDIAVLCCSVPVFSQQHSHLPVINDDEQSYVASECCLNRLDADISDVDHRCSDPLEFSHGPGVKMTHSSDGGRFKHSTDISAVPSTYVAADADECLSPPLLPVSRICRVCFRTETSDCVHCASLICFHCRLPSSSRPCCKLHYLSIVNNRQRILAEKRLQSKRERHGKGKRHQQDHLSAYRDNMEYDETLHDTVKSDSGAALCVGRHVENRSCTFLTVLGAQRESQDASKEERECNASSSVELLLTPPKRSPHALLGDVSDKVDSGTNEEECLFGDVEPKTERKQAKAFFVPLYSGGEPRRPKPPTPRNYIPHAVPRPVRQMQVRRRKCSAVRQHFQKAHSPSRATALAAAVESPKICPRYSRYTSKKYCNPSVSGEVEHRKRPKPLLCKLPSKGTGLGGVGMRTRRGIKEHKWAQEAPIAKSSLLGVMKEKQFQFRTEADCENERTFEYLQDESLSTSVGLARTYFDGKPVRSFDSSPHYRDMRENGVKNYMSQRDLCRESRNSNNVRAKRVQVTDDRQREGCSHGGQVQLRDFEANLRKDNTRMQMRNTPEIEAYYYKSVQSNRASPTLPRLDKKLRHLQQHRVTVNSPDVHCVRYHYHNNETPRVDNMGLGIEYHHTNRCRQIPQGSARVTHQPCITVHLLPRPGAQSATRVPTPSKSRSLSHRGGRNCTQCRTPLRTVSPPWRTDNNTFLQPPWNVNQPRSFVAKPFTRNVFQSDL</sequence>
<feature type="region of interest" description="Disordered" evidence="1">
    <location>
        <begin position="1601"/>
        <end position="1623"/>
    </location>
</feature>
<evidence type="ECO:0008006" key="3">
    <source>
        <dbReference type="Google" id="ProtNLM"/>
    </source>
</evidence>
<protein>
    <recommendedName>
        <fullName evidence="3">RING-type domain-containing protein</fullName>
    </recommendedName>
</protein>
<feature type="compositionally biased region" description="Polar residues" evidence="1">
    <location>
        <begin position="1602"/>
        <end position="1614"/>
    </location>
</feature>
<feature type="compositionally biased region" description="Low complexity" evidence="1">
    <location>
        <begin position="105"/>
        <end position="127"/>
    </location>
</feature>
<feature type="compositionally biased region" description="Basic and acidic residues" evidence="1">
    <location>
        <begin position="722"/>
        <end position="753"/>
    </location>
</feature>
<organism evidence="2">
    <name type="scientific">Trypanosoma vivax (strain Y486)</name>
    <dbReference type="NCBI Taxonomy" id="1055687"/>
    <lineage>
        <taxon>Eukaryota</taxon>
        <taxon>Discoba</taxon>
        <taxon>Euglenozoa</taxon>
        <taxon>Kinetoplastea</taxon>
        <taxon>Metakinetoplastina</taxon>
        <taxon>Trypanosomatida</taxon>
        <taxon>Trypanosomatidae</taxon>
        <taxon>Trypanosoma</taxon>
        <taxon>Duttonella</taxon>
    </lineage>
</organism>
<dbReference type="VEuPathDB" id="TriTrypDB:TvY486_1015140"/>
<accession>G0U4V7</accession>
<feature type="region of interest" description="Disordered" evidence="1">
    <location>
        <begin position="1246"/>
        <end position="1265"/>
    </location>
</feature>
<proteinExistence type="predicted"/>
<evidence type="ECO:0000313" key="2">
    <source>
        <dbReference type="EMBL" id="CCC52472.1"/>
    </source>
</evidence>
<dbReference type="EMBL" id="HE573026">
    <property type="protein sequence ID" value="CCC52472.1"/>
    <property type="molecule type" value="Genomic_DNA"/>
</dbReference>
<feature type="compositionally biased region" description="Basic and acidic residues" evidence="1">
    <location>
        <begin position="661"/>
        <end position="711"/>
    </location>
</feature>
<name>G0U4V7_TRYVY</name>
<feature type="region of interest" description="Disordered" evidence="1">
    <location>
        <begin position="648"/>
        <end position="766"/>
    </location>
</feature>
<dbReference type="PANTHER" id="PTHR36812:SF9">
    <property type="entry name" value="MYB-LIKE PROTEIN X ISOFORM X1"/>
    <property type="match status" value="1"/>
</dbReference>